<name>A0A811T6T2_9EURY</name>
<evidence type="ECO:0000313" key="3">
    <source>
        <dbReference type="EMBL" id="CAD6491362.1"/>
    </source>
</evidence>
<dbReference type="Pfam" id="PF26457">
    <property type="entry name" value="DUF8136"/>
    <property type="match status" value="1"/>
</dbReference>
<dbReference type="InterPro" id="IPR058449">
    <property type="entry name" value="DUF8136"/>
</dbReference>
<keyword evidence="1" id="KW-0175">Coiled coil</keyword>
<evidence type="ECO:0000313" key="4">
    <source>
        <dbReference type="Proteomes" id="UP000603056"/>
    </source>
</evidence>
<evidence type="ECO:0000256" key="1">
    <source>
        <dbReference type="SAM" id="Coils"/>
    </source>
</evidence>
<protein>
    <recommendedName>
        <fullName evidence="2">DUF8136 domain-containing protein</fullName>
    </recommendedName>
</protein>
<dbReference type="Proteomes" id="UP000603056">
    <property type="component" value="Unassembled WGS sequence"/>
</dbReference>
<proteinExistence type="predicted"/>
<evidence type="ECO:0000259" key="2">
    <source>
        <dbReference type="Pfam" id="PF26457"/>
    </source>
</evidence>
<accession>A0A811T6T2</accession>
<organism evidence="3 4">
    <name type="scientific">Candidatus Argoarchaeum ethanivorans</name>
    <dbReference type="NCBI Taxonomy" id="2608793"/>
    <lineage>
        <taxon>Archaea</taxon>
        <taxon>Methanobacteriati</taxon>
        <taxon>Methanobacteriota</taxon>
        <taxon>Stenosarchaea group</taxon>
        <taxon>Methanomicrobia</taxon>
        <taxon>Methanosarcinales</taxon>
        <taxon>Methanosarcinales incertae sedis</taxon>
        <taxon>GOM Arc I cluster</taxon>
        <taxon>Candidatus Argoarchaeum</taxon>
    </lineage>
</organism>
<feature type="domain" description="DUF8136" evidence="2">
    <location>
        <begin position="15"/>
        <end position="62"/>
    </location>
</feature>
<dbReference type="EMBL" id="CAJHIP010000003">
    <property type="protein sequence ID" value="CAD6491362.1"/>
    <property type="molecule type" value="Genomic_DNA"/>
</dbReference>
<comment type="caution">
    <text evidence="3">The sequence shown here is derived from an EMBL/GenBank/DDBJ whole genome shotgun (WGS) entry which is preliminary data.</text>
</comment>
<feature type="coiled-coil region" evidence="1">
    <location>
        <begin position="50"/>
        <end position="80"/>
    </location>
</feature>
<dbReference type="AlphaFoldDB" id="A0A811T6T2"/>
<gene>
    <name evidence="3" type="ORF">FFODKBPE_00132</name>
</gene>
<reference evidence="3" key="1">
    <citation type="submission" date="2020-10" db="EMBL/GenBank/DDBJ databases">
        <authorList>
            <person name="Hahn C.J."/>
            <person name="Laso-Perez R."/>
            <person name="Vulcano F."/>
            <person name="Vaziourakis K.-M."/>
            <person name="Stokke R."/>
            <person name="Steen I.H."/>
            <person name="Teske A."/>
            <person name="Boetius A."/>
            <person name="Liebeke M."/>
            <person name="Amann R."/>
            <person name="Knittel K."/>
        </authorList>
    </citation>
    <scope>NUCLEOTIDE SEQUENCE</scope>
    <source>
        <strain evidence="3">Gfbio:e3339647-f889-4370-9287-4fb5cb688e4c:AG394J04_GoMArc1</strain>
    </source>
</reference>
<sequence>MLAEPIEISKEKGVKGRIKTPTNERIRIDWIKTAIHGISAYLNGLKDIQLDEIDKRLEALEALKNRLTTLEHKHKHKQREIVYLSPDLTDSEKEAIQQRYQDDDDIIYYVLVGQYEDECKA</sequence>